<sequence>MEKCASLKSKLGEAANEKSEQNPKELEKEIKELKRLVEIKTREVNRLGDLCDAFDEVEANYRTKVSGLIKENEKLKAQVQMLTPETTLVPSNDRVVITTF</sequence>
<reference evidence="3" key="1">
    <citation type="submission" date="2020-12" db="UniProtKB">
        <authorList>
            <consortium name="WormBaseParasite"/>
        </authorList>
    </citation>
    <scope>IDENTIFICATION</scope>
    <source>
        <strain evidence="3">MHco3</strain>
    </source>
</reference>
<evidence type="ECO:0000313" key="2">
    <source>
        <dbReference type="Proteomes" id="UP000025227"/>
    </source>
</evidence>
<dbReference type="WBParaSite" id="HCON_00151330-00001">
    <property type="protein sequence ID" value="HCON_00151330-00001"/>
    <property type="gene ID" value="HCON_00151330"/>
</dbReference>
<keyword evidence="2" id="KW-1185">Reference proteome</keyword>
<dbReference type="AlphaFoldDB" id="A0A7I4YVY1"/>
<name>A0A7I4YVY1_HAECO</name>
<organism evidence="2 3">
    <name type="scientific">Haemonchus contortus</name>
    <name type="common">Barber pole worm</name>
    <dbReference type="NCBI Taxonomy" id="6289"/>
    <lineage>
        <taxon>Eukaryota</taxon>
        <taxon>Metazoa</taxon>
        <taxon>Ecdysozoa</taxon>
        <taxon>Nematoda</taxon>
        <taxon>Chromadorea</taxon>
        <taxon>Rhabditida</taxon>
        <taxon>Rhabditina</taxon>
        <taxon>Rhabditomorpha</taxon>
        <taxon>Strongyloidea</taxon>
        <taxon>Trichostrongylidae</taxon>
        <taxon>Haemonchus</taxon>
    </lineage>
</organism>
<accession>A0A7I4YVY1</accession>
<feature type="compositionally biased region" description="Basic and acidic residues" evidence="1">
    <location>
        <begin position="15"/>
        <end position="25"/>
    </location>
</feature>
<evidence type="ECO:0000313" key="3">
    <source>
        <dbReference type="WBParaSite" id="HCON_00151330-00001"/>
    </source>
</evidence>
<evidence type="ECO:0000256" key="1">
    <source>
        <dbReference type="SAM" id="MobiDB-lite"/>
    </source>
</evidence>
<proteinExistence type="predicted"/>
<protein>
    <submittedName>
        <fullName evidence="3">BZIP domain-containing protein</fullName>
    </submittedName>
</protein>
<dbReference type="Proteomes" id="UP000025227">
    <property type="component" value="Unplaced"/>
</dbReference>
<dbReference type="OrthoDB" id="5877285at2759"/>
<feature type="region of interest" description="Disordered" evidence="1">
    <location>
        <begin position="1"/>
        <end position="25"/>
    </location>
</feature>